<dbReference type="InterPro" id="IPR010255">
    <property type="entry name" value="Haem_peroxidase_sf"/>
</dbReference>
<evidence type="ECO:0000256" key="16">
    <source>
        <dbReference type="PIRSR" id="PIRSR600823-2"/>
    </source>
</evidence>
<organism evidence="23 24">
    <name type="scientific">Lactuca saligna</name>
    <name type="common">Willowleaf lettuce</name>
    <dbReference type="NCBI Taxonomy" id="75948"/>
    <lineage>
        <taxon>Eukaryota</taxon>
        <taxon>Viridiplantae</taxon>
        <taxon>Streptophyta</taxon>
        <taxon>Embryophyta</taxon>
        <taxon>Tracheophyta</taxon>
        <taxon>Spermatophyta</taxon>
        <taxon>Magnoliopsida</taxon>
        <taxon>eudicotyledons</taxon>
        <taxon>Gunneridae</taxon>
        <taxon>Pentapetalae</taxon>
        <taxon>asterids</taxon>
        <taxon>campanulids</taxon>
        <taxon>Asterales</taxon>
        <taxon>Asteraceae</taxon>
        <taxon>Cichorioideae</taxon>
        <taxon>Cichorieae</taxon>
        <taxon>Lactucinae</taxon>
        <taxon>Lactuca</taxon>
    </lineage>
</organism>
<evidence type="ECO:0000313" key="23">
    <source>
        <dbReference type="EMBL" id="CAI9262048.1"/>
    </source>
</evidence>
<evidence type="ECO:0000256" key="5">
    <source>
        <dbReference type="ARBA" id="ARBA00012313"/>
    </source>
</evidence>
<feature type="binding site" evidence="16">
    <location>
        <position position="223"/>
    </location>
    <ligand>
        <name>substrate</name>
    </ligand>
</feature>
<evidence type="ECO:0000256" key="17">
    <source>
        <dbReference type="PIRSR" id="PIRSR600823-3"/>
    </source>
</evidence>
<dbReference type="Gene3D" id="1.10.420.10">
    <property type="entry name" value="Peroxidase, domain 2"/>
    <property type="match status" value="1"/>
</dbReference>
<proteinExistence type="inferred from homology"/>
<feature type="binding site" evidence="17">
    <location>
        <position position="299"/>
    </location>
    <ligand>
        <name>Ca(2+)</name>
        <dbReference type="ChEBI" id="CHEBI:29108"/>
        <label>2</label>
    </ligand>
</feature>
<dbReference type="Pfam" id="PF00141">
    <property type="entry name" value="peroxidase"/>
    <property type="match status" value="1"/>
</dbReference>
<dbReference type="CDD" id="cd00693">
    <property type="entry name" value="secretory_peroxidase"/>
    <property type="match status" value="1"/>
</dbReference>
<dbReference type="PANTHER" id="PTHR31388:SF215">
    <property type="entry name" value="PEROXIDASE"/>
    <property type="match status" value="1"/>
</dbReference>
<feature type="disulfide bond" evidence="19">
    <location>
        <begin position="99"/>
        <end position="175"/>
    </location>
</feature>
<comment type="catalytic activity">
    <reaction evidence="1 20">
        <text>2 a phenolic donor + H2O2 = 2 a phenolic radical donor + 2 H2O</text>
        <dbReference type="Rhea" id="RHEA:56136"/>
        <dbReference type="ChEBI" id="CHEBI:15377"/>
        <dbReference type="ChEBI" id="CHEBI:16240"/>
        <dbReference type="ChEBI" id="CHEBI:139520"/>
        <dbReference type="ChEBI" id="CHEBI:139521"/>
        <dbReference type="EC" id="1.11.1.7"/>
    </reaction>
</comment>
<evidence type="ECO:0000256" key="4">
    <source>
        <dbReference type="ARBA" id="ARBA00006873"/>
    </source>
</evidence>
<keyword evidence="24" id="KW-1185">Reference proteome</keyword>
<dbReference type="PROSITE" id="PS50873">
    <property type="entry name" value="PEROXIDASE_4"/>
    <property type="match status" value="1"/>
</dbReference>
<evidence type="ECO:0000256" key="13">
    <source>
        <dbReference type="ARBA" id="ARBA00023157"/>
    </source>
</evidence>
<dbReference type="PRINTS" id="PR00458">
    <property type="entry name" value="PEROXIDASE"/>
</dbReference>
<evidence type="ECO:0000256" key="8">
    <source>
        <dbReference type="ARBA" id="ARBA00022723"/>
    </source>
</evidence>
<feature type="region of interest" description="Disordered" evidence="21">
    <location>
        <begin position="1"/>
        <end position="83"/>
    </location>
</feature>
<evidence type="ECO:0000256" key="11">
    <source>
        <dbReference type="ARBA" id="ARBA00023002"/>
    </source>
</evidence>
<feature type="binding site" evidence="17">
    <location>
        <position position="149"/>
    </location>
    <ligand>
        <name>Ca(2+)</name>
        <dbReference type="ChEBI" id="CHEBI:29108"/>
        <label>1</label>
    </ligand>
</feature>
<evidence type="ECO:0000256" key="21">
    <source>
        <dbReference type="SAM" id="MobiDB-lite"/>
    </source>
</evidence>
<evidence type="ECO:0000256" key="2">
    <source>
        <dbReference type="ARBA" id="ARBA00002322"/>
    </source>
</evidence>
<feature type="binding site" description="axial binding residue" evidence="17">
    <location>
        <position position="253"/>
    </location>
    <ligand>
        <name>heme b</name>
        <dbReference type="ChEBI" id="CHEBI:60344"/>
    </ligand>
    <ligandPart>
        <name>Fe</name>
        <dbReference type="ChEBI" id="CHEBI:18248"/>
    </ligandPart>
</feature>
<feature type="binding site" evidence="17">
    <location>
        <position position="302"/>
    </location>
    <ligand>
        <name>Ca(2+)</name>
        <dbReference type="ChEBI" id="CHEBI:29108"/>
        <label>2</label>
    </ligand>
</feature>
<feature type="binding site" evidence="17">
    <location>
        <position position="136"/>
    </location>
    <ligand>
        <name>Ca(2+)</name>
        <dbReference type="ChEBI" id="CHEBI:29108"/>
        <label>1</label>
    </ligand>
</feature>
<evidence type="ECO:0000256" key="9">
    <source>
        <dbReference type="ARBA" id="ARBA00022729"/>
    </source>
</evidence>
<dbReference type="EMBL" id="OX465086">
    <property type="protein sequence ID" value="CAI9262048.1"/>
    <property type="molecule type" value="Genomic_DNA"/>
</dbReference>
<evidence type="ECO:0000256" key="20">
    <source>
        <dbReference type="RuleBase" id="RU362060"/>
    </source>
</evidence>
<evidence type="ECO:0000256" key="12">
    <source>
        <dbReference type="ARBA" id="ARBA00023004"/>
    </source>
</evidence>
<dbReference type="AlphaFoldDB" id="A0AA35VLB9"/>
<feature type="binding site" evidence="17">
    <location>
        <position position="140"/>
    </location>
    <ligand>
        <name>Ca(2+)</name>
        <dbReference type="ChEBI" id="CHEBI:29108"/>
        <label>1</label>
    </ligand>
</feature>
<feature type="binding site" evidence="17">
    <location>
        <position position="138"/>
    </location>
    <ligand>
        <name>Ca(2+)</name>
        <dbReference type="ChEBI" id="CHEBI:29108"/>
        <label>1</label>
    </ligand>
</feature>
<feature type="disulfide bond" evidence="19">
    <location>
        <begin position="260"/>
        <end position="286"/>
    </location>
</feature>
<dbReference type="InterPro" id="IPR000823">
    <property type="entry name" value="Peroxidase_pln"/>
</dbReference>
<keyword evidence="10 17" id="KW-0106">Calcium</keyword>
<feature type="compositionally biased region" description="Basic residues" evidence="21">
    <location>
        <begin position="1"/>
        <end position="12"/>
    </location>
</feature>
<evidence type="ECO:0000259" key="22">
    <source>
        <dbReference type="PROSITE" id="PS50873"/>
    </source>
</evidence>
<evidence type="ECO:0000256" key="14">
    <source>
        <dbReference type="ARBA" id="ARBA00023180"/>
    </source>
</evidence>
<keyword evidence="14" id="KW-0325">Glycoprotein</keyword>
<dbReference type="Proteomes" id="UP001177003">
    <property type="component" value="Chromosome 0"/>
</dbReference>
<name>A0AA35VLB9_LACSI</name>
<dbReference type="SUPFAM" id="SSF48113">
    <property type="entry name" value="Heme-dependent peroxidases"/>
    <property type="match status" value="1"/>
</dbReference>
<keyword evidence="12 17" id="KW-0408">Iron</keyword>
<dbReference type="PANTHER" id="PTHR31388">
    <property type="entry name" value="PEROXIDASE 72-RELATED"/>
    <property type="match status" value="1"/>
</dbReference>
<accession>A0AA35VLB9</accession>
<evidence type="ECO:0000256" key="7">
    <source>
        <dbReference type="ARBA" id="ARBA00022617"/>
    </source>
</evidence>
<dbReference type="GO" id="GO:0140825">
    <property type="term" value="F:lactoperoxidase activity"/>
    <property type="evidence" value="ECO:0007669"/>
    <property type="project" value="UniProtKB-EC"/>
</dbReference>
<feature type="compositionally biased region" description="Basic and acidic residues" evidence="21">
    <location>
        <begin position="30"/>
        <end position="41"/>
    </location>
</feature>
<keyword evidence="13 19" id="KW-1015">Disulfide bond</keyword>
<dbReference type="FunFam" id="1.10.420.10:FF:000006">
    <property type="entry name" value="Peroxidase"/>
    <property type="match status" value="1"/>
</dbReference>
<feature type="binding site" evidence="17">
    <location>
        <position position="254"/>
    </location>
    <ligand>
        <name>Ca(2+)</name>
        <dbReference type="ChEBI" id="CHEBI:29108"/>
        <label>2</label>
    </ligand>
</feature>
<dbReference type="Gene3D" id="1.10.520.10">
    <property type="match status" value="1"/>
</dbReference>
<keyword evidence="11 20" id="KW-0560">Oxidoreductase</keyword>
<dbReference type="EC" id="1.11.1.7" evidence="5 20"/>
<evidence type="ECO:0000313" key="24">
    <source>
        <dbReference type="Proteomes" id="UP001177003"/>
    </source>
</evidence>
<evidence type="ECO:0000256" key="6">
    <source>
        <dbReference type="ARBA" id="ARBA00022559"/>
    </source>
</evidence>
<comment type="similarity">
    <text evidence="20">Belongs to the peroxidase family. Classical plant (class III) peroxidase subfamily.</text>
</comment>
<comment type="cofactor">
    <cofactor evidence="17 20">
        <name>heme b</name>
        <dbReference type="ChEBI" id="CHEBI:60344"/>
    </cofactor>
    <text evidence="17 20">Binds 1 heme b (iron(II)-protoporphyrin IX) group per subunit.</text>
</comment>
<evidence type="ECO:0000256" key="1">
    <source>
        <dbReference type="ARBA" id="ARBA00000189"/>
    </source>
</evidence>
<feature type="binding site" evidence="17">
    <location>
        <position position="131"/>
    </location>
    <ligand>
        <name>Ca(2+)</name>
        <dbReference type="ChEBI" id="CHEBI:29108"/>
        <label>1</label>
    </ligand>
</feature>
<dbReference type="InterPro" id="IPR002016">
    <property type="entry name" value="Haem_peroxidase"/>
</dbReference>
<reference evidence="23" key="1">
    <citation type="submission" date="2023-04" db="EMBL/GenBank/DDBJ databases">
        <authorList>
            <person name="Vijverberg K."/>
            <person name="Xiong W."/>
            <person name="Schranz E."/>
        </authorList>
    </citation>
    <scope>NUCLEOTIDE SEQUENCE</scope>
</reference>
<feature type="binding site" evidence="17">
    <location>
        <position position="307"/>
    </location>
    <ligand>
        <name>Ca(2+)</name>
        <dbReference type="ChEBI" id="CHEBI:29108"/>
        <label>2</label>
    </ligand>
</feature>
<evidence type="ECO:0000256" key="18">
    <source>
        <dbReference type="PIRSR" id="PIRSR600823-4"/>
    </source>
</evidence>
<dbReference type="GO" id="GO:0046872">
    <property type="term" value="F:metal ion binding"/>
    <property type="evidence" value="ECO:0007669"/>
    <property type="project" value="UniProtKB-UniRule"/>
</dbReference>
<evidence type="ECO:0000256" key="19">
    <source>
        <dbReference type="PIRSR" id="PIRSR600823-5"/>
    </source>
</evidence>
<feature type="active site" description="Proton acceptor" evidence="15">
    <location>
        <position position="130"/>
    </location>
</feature>
<comment type="subcellular location">
    <subcellularLocation>
        <location evidence="3 20">Secreted</location>
    </subcellularLocation>
</comment>
<dbReference type="GO" id="GO:0020037">
    <property type="term" value="F:heme binding"/>
    <property type="evidence" value="ECO:0007669"/>
    <property type="project" value="UniProtKB-UniRule"/>
</dbReference>
<dbReference type="FunFam" id="1.10.520.10:FF:000009">
    <property type="entry name" value="Peroxidase"/>
    <property type="match status" value="1"/>
</dbReference>
<dbReference type="InterPro" id="IPR019793">
    <property type="entry name" value="Peroxidases_heam-ligand_BS"/>
</dbReference>
<feature type="compositionally biased region" description="Basic and acidic residues" evidence="21">
    <location>
        <begin position="13"/>
        <end position="23"/>
    </location>
</feature>
<protein>
    <recommendedName>
        <fullName evidence="5 20">Peroxidase</fullName>
        <ecNumber evidence="5 20">1.11.1.7</ecNumber>
    </recommendedName>
</protein>
<evidence type="ECO:0000256" key="15">
    <source>
        <dbReference type="PIRSR" id="PIRSR600823-1"/>
    </source>
</evidence>
<sequence length="379" mass="41034">MTRTIGSKKHNHLKEGNPKEKLQKRGTTWNEDKEEKPETSHSESITDSNKRPRTSASDVGFGVDVNEDFDDTERVGPPEAVVDPDGALELSSTFYDDTCPNALTTIRTSIGAAVTSDRRMAASLIRLHFHDCFVQGCDASILLEVSPSEKDAFRNGGVRGYEVIDDAKAAVESVCPGIVSCADVLAVAARDASVEVGGPSWSVRLGRRDSLTTNPDEANNILPLGSMGLDVLIPIFAQKSLSVRDMVALSGAHTIGQARCVTFRARIYANDSNIDPEFASNLRTNCPQTGGDGNLERLDLVTPNTFDVNYFRNLLERRGLLTSDQALFNGDSTDSIVQEYVDNPALFESDFAAAMVRMGDLDPLTGANGEIRTLCTALN</sequence>
<keyword evidence="9" id="KW-0732">Signal</keyword>
<feature type="binding site" evidence="17">
    <location>
        <position position="134"/>
    </location>
    <ligand>
        <name>Ca(2+)</name>
        <dbReference type="ChEBI" id="CHEBI:29108"/>
        <label>1</label>
    </ligand>
</feature>
<dbReference type="PROSITE" id="PS00435">
    <property type="entry name" value="PEROXIDASE_1"/>
    <property type="match status" value="1"/>
</dbReference>
<keyword evidence="6 20" id="KW-0575">Peroxidase</keyword>
<feature type="site" description="Transition state stabilizer" evidence="18">
    <location>
        <position position="126"/>
    </location>
</feature>
<feature type="disulfide bond" evidence="19">
    <location>
        <begin position="181"/>
        <end position="375"/>
    </location>
</feature>
<keyword evidence="20" id="KW-0964">Secreted</keyword>
<dbReference type="PRINTS" id="PR00461">
    <property type="entry name" value="PLPEROXIDASE"/>
</dbReference>
<dbReference type="InterPro" id="IPR033905">
    <property type="entry name" value="Secretory_peroxidase"/>
</dbReference>
<dbReference type="GO" id="GO:0005576">
    <property type="term" value="C:extracellular region"/>
    <property type="evidence" value="ECO:0007669"/>
    <property type="project" value="UniProtKB-SubCell"/>
</dbReference>
<dbReference type="InterPro" id="IPR019794">
    <property type="entry name" value="Peroxidases_AS"/>
</dbReference>
<keyword evidence="7 20" id="KW-0349">Heme</keyword>
<feature type="disulfide bond" evidence="19">
    <location>
        <begin position="132"/>
        <end position="137"/>
    </location>
</feature>
<feature type="domain" description="Plant heme peroxidase family profile" evidence="22">
    <location>
        <begin position="89"/>
        <end position="379"/>
    </location>
</feature>
<gene>
    <name evidence="23" type="ORF">LSALG_LOCUS2808</name>
</gene>
<comment type="cofactor">
    <cofactor evidence="17 20">
        <name>Ca(2+)</name>
        <dbReference type="ChEBI" id="CHEBI:29108"/>
    </cofactor>
    <text evidence="17 20">Binds 2 calcium ions per subunit.</text>
</comment>
<dbReference type="GO" id="GO:0006979">
    <property type="term" value="P:response to oxidative stress"/>
    <property type="evidence" value="ECO:0007669"/>
    <property type="project" value="UniProtKB-UniRule"/>
</dbReference>
<comment type="similarity">
    <text evidence="4">Belongs to the peroxidase family. Ascorbate peroxidase subfamily.</text>
</comment>
<keyword evidence="8 17" id="KW-0479">Metal-binding</keyword>
<evidence type="ECO:0000256" key="3">
    <source>
        <dbReference type="ARBA" id="ARBA00004613"/>
    </source>
</evidence>
<keyword evidence="20" id="KW-0376">Hydrogen peroxide</keyword>
<dbReference type="GO" id="GO:0042744">
    <property type="term" value="P:hydrogen peroxide catabolic process"/>
    <property type="evidence" value="ECO:0007669"/>
    <property type="project" value="UniProtKB-KW"/>
</dbReference>
<evidence type="ECO:0000256" key="10">
    <source>
        <dbReference type="ARBA" id="ARBA00022837"/>
    </source>
</evidence>
<dbReference type="PROSITE" id="PS00436">
    <property type="entry name" value="PEROXIDASE_2"/>
    <property type="match status" value="1"/>
</dbReference>
<comment type="function">
    <text evidence="2">Removal of H(2)O(2), oxidation of toxic reductants, biosynthesis and degradation of lignin, suberization, auxin catabolism, response to environmental stresses such as wounding, pathogen attack and oxidative stress. These functions might be dependent on each isozyme/isoform in each plant tissue.</text>
</comment>